<protein>
    <submittedName>
        <fullName evidence="4">Transcriptional regulator</fullName>
    </submittedName>
</protein>
<dbReference type="PROSITE" id="PS50977">
    <property type="entry name" value="HTH_TETR_2"/>
    <property type="match status" value="1"/>
</dbReference>
<dbReference type="RefSeq" id="WP_012868672.1">
    <property type="nucleotide sequence ID" value="NC_013521.1"/>
</dbReference>
<dbReference type="KEGG" id="ske:Sked_37210"/>
<dbReference type="GO" id="GO:0000976">
    <property type="term" value="F:transcription cis-regulatory region binding"/>
    <property type="evidence" value="ECO:0007669"/>
    <property type="project" value="TreeGrafter"/>
</dbReference>
<dbReference type="Gene3D" id="1.10.357.10">
    <property type="entry name" value="Tetracycline Repressor, domain 2"/>
    <property type="match status" value="1"/>
</dbReference>
<dbReference type="InterPro" id="IPR050109">
    <property type="entry name" value="HTH-type_TetR-like_transc_reg"/>
</dbReference>
<evidence type="ECO:0000259" key="3">
    <source>
        <dbReference type="PROSITE" id="PS50977"/>
    </source>
</evidence>
<evidence type="ECO:0000256" key="1">
    <source>
        <dbReference type="ARBA" id="ARBA00023125"/>
    </source>
</evidence>
<dbReference type="OrthoDB" id="8688418at2"/>
<dbReference type="STRING" id="446469.Sked_37210"/>
<name>D1BG87_SANKS</name>
<organism evidence="4 5">
    <name type="scientific">Sanguibacter keddieii (strain ATCC 51767 / DSM 10542 / NCFB 3025 / ST-74)</name>
    <dbReference type="NCBI Taxonomy" id="446469"/>
    <lineage>
        <taxon>Bacteria</taxon>
        <taxon>Bacillati</taxon>
        <taxon>Actinomycetota</taxon>
        <taxon>Actinomycetes</taxon>
        <taxon>Micrococcales</taxon>
        <taxon>Sanguibacteraceae</taxon>
        <taxon>Sanguibacter</taxon>
    </lineage>
</organism>
<dbReference type="InterPro" id="IPR009057">
    <property type="entry name" value="Homeodomain-like_sf"/>
</dbReference>
<dbReference type="HOGENOM" id="CLU_1254531_0_0_11"/>
<dbReference type="eggNOG" id="COG1309">
    <property type="taxonomic scope" value="Bacteria"/>
</dbReference>
<dbReference type="EMBL" id="CP001819">
    <property type="protein sequence ID" value="ACZ23604.1"/>
    <property type="molecule type" value="Genomic_DNA"/>
</dbReference>
<keyword evidence="5" id="KW-1185">Reference proteome</keyword>
<dbReference type="Pfam" id="PF00440">
    <property type="entry name" value="TetR_N"/>
    <property type="match status" value="1"/>
</dbReference>
<keyword evidence="1 2" id="KW-0238">DNA-binding</keyword>
<dbReference type="GO" id="GO:0003700">
    <property type="term" value="F:DNA-binding transcription factor activity"/>
    <property type="evidence" value="ECO:0007669"/>
    <property type="project" value="TreeGrafter"/>
</dbReference>
<accession>D1BG87</accession>
<dbReference type="SUPFAM" id="SSF46689">
    <property type="entry name" value="Homeodomain-like"/>
    <property type="match status" value="1"/>
</dbReference>
<dbReference type="PANTHER" id="PTHR30055:SF226">
    <property type="entry name" value="HTH-TYPE TRANSCRIPTIONAL REGULATOR PKSA"/>
    <property type="match status" value="1"/>
</dbReference>
<feature type="domain" description="HTH tetR-type" evidence="3">
    <location>
        <begin position="16"/>
        <end position="76"/>
    </location>
</feature>
<proteinExistence type="predicted"/>
<evidence type="ECO:0000313" key="5">
    <source>
        <dbReference type="Proteomes" id="UP000000322"/>
    </source>
</evidence>
<evidence type="ECO:0000256" key="2">
    <source>
        <dbReference type="PROSITE-ProRule" id="PRU00335"/>
    </source>
</evidence>
<feature type="DNA-binding region" description="H-T-H motif" evidence="2">
    <location>
        <begin position="39"/>
        <end position="58"/>
    </location>
</feature>
<evidence type="ECO:0000313" key="4">
    <source>
        <dbReference type="EMBL" id="ACZ23604.1"/>
    </source>
</evidence>
<dbReference type="PANTHER" id="PTHR30055">
    <property type="entry name" value="HTH-TYPE TRANSCRIPTIONAL REGULATOR RUTR"/>
    <property type="match status" value="1"/>
</dbReference>
<sequence>MTQSPPTGDRRAALKARHRRAILDAAAALLDEHGIGGFSVDDLAERADVSRRTVFNHFPSLADITATVCTEFFDEAMEAFEEHAVGRPTDAAPSVFDDVSDALRAMDFISPMAYLVRVLRTDQGASDQLSPSFTAAVSGLSTRFAAEIRQRHPAADPYTVDLLVGSTLAGLLVVAHRWADATGGVDDARSRDTFSTMLEGMLTAVGSGFASESVFPRTA</sequence>
<dbReference type="Proteomes" id="UP000000322">
    <property type="component" value="Chromosome"/>
</dbReference>
<reference evidence="4 5" key="1">
    <citation type="journal article" date="2009" name="Stand. Genomic Sci.">
        <title>Complete genome sequence of Sanguibacter keddieii type strain (ST-74).</title>
        <authorList>
            <person name="Ivanova N."/>
            <person name="Sikorski J."/>
            <person name="Sims D."/>
            <person name="Brettin T."/>
            <person name="Detter J.C."/>
            <person name="Han C."/>
            <person name="Lapidus A."/>
            <person name="Copeland A."/>
            <person name="Glavina Del Rio T."/>
            <person name="Nolan M."/>
            <person name="Chen F."/>
            <person name="Lucas S."/>
            <person name="Tice H."/>
            <person name="Cheng J.F."/>
            <person name="Bruce D."/>
            <person name="Goodwin L."/>
            <person name="Pitluck S."/>
            <person name="Pati A."/>
            <person name="Mavromatis K."/>
            <person name="Chen A."/>
            <person name="Palaniappan K."/>
            <person name="D'haeseleer P."/>
            <person name="Chain P."/>
            <person name="Bristow J."/>
            <person name="Eisen J.A."/>
            <person name="Markowitz V."/>
            <person name="Hugenholtz P."/>
            <person name="Goker M."/>
            <person name="Pukall R."/>
            <person name="Klenk H.P."/>
            <person name="Kyrpides N.C."/>
        </authorList>
    </citation>
    <scope>NUCLEOTIDE SEQUENCE [LARGE SCALE GENOMIC DNA]</scope>
    <source>
        <strain evidence="5">ATCC 51767 / DSM 10542 / NCFB 3025 / ST-74</strain>
    </source>
</reference>
<dbReference type="AlphaFoldDB" id="D1BG87"/>
<dbReference type="InterPro" id="IPR001647">
    <property type="entry name" value="HTH_TetR"/>
</dbReference>
<dbReference type="PRINTS" id="PR00455">
    <property type="entry name" value="HTHTETR"/>
</dbReference>
<gene>
    <name evidence="4" type="ordered locus">Sked_37210</name>
</gene>